<proteinExistence type="inferred from homology"/>
<keyword evidence="4 6" id="KW-0697">Rotamase</keyword>
<name>A0A366HRI1_9BACT</name>
<evidence type="ECO:0000256" key="4">
    <source>
        <dbReference type="ARBA" id="ARBA00023110"/>
    </source>
</evidence>
<dbReference type="GO" id="GO:0006457">
    <property type="term" value="P:protein folding"/>
    <property type="evidence" value="ECO:0007669"/>
    <property type="project" value="InterPro"/>
</dbReference>
<dbReference type="Pfam" id="PF00254">
    <property type="entry name" value="FKBP_C"/>
    <property type="match status" value="1"/>
</dbReference>
<evidence type="ECO:0000256" key="1">
    <source>
        <dbReference type="ARBA" id="ARBA00000971"/>
    </source>
</evidence>
<dbReference type="InterPro" id="IPR046357">
    <property type="entry name" value="PPIase_dom_sf"/>
</dbReference>
<dbReference type="InterPro" id="IPR000774">
    <property type="entry name" value="PPIase_FKBP_N"/>
</dbReference>
<organism evidence="9 10">
    <name type="scientific">Roseimicrobium gellanilyticum</name>
    <dbReference type="NCBI Taxonomy" id="748857"/>
    <lineage>
        <taxon>Bacteria</taxon>
        <taxon>Pseudomonadati</taxon>
        <taxon>Verrucomicrobiota</taxon>
        <taxon>Verrucomicrobiia</taxon>
        <taxon>Verrucomicrobiales</taxon>
        <taxon>Verrucomicrobiaceae</taxon>
        <taxon>Roseimicrobium</taxon>
    </lineage>
</organism>
<evidence type="ECO:0000256" key="2">
    <source>
        <dbReference type="ARBA" id="ARBA00006577"/>
    </source>
</evidence>
<comment type="similarity">
    <text evidence="2 7">Belongs to the FKBP-type PPIase family.</text>
</comment>
<dbReference type="PANTHER" id="PTHR43811:SF19">
    <property type="entry name" value="39 KDA FK506-BINDING NUCLEAR PROTEIN"/>
    <property type="match status" value="1"/>
</dbReference>
<evidence type="ECO:0000256" key="3">
    <source>
        <dbReference type="ARBA" id="ARBA00022729"/>
    </source>
</evidence>
<keyword evidence="3" id="KW-0732">Signal</keyword>
<protein>
    <recommendedName>
        <fullName evidence="7">Peptidyl-prolyl cis-trans isomerase</fullName>
        <ecNumber evidence="7">5.2.1.8</ecNumber>
    </recommendedName>
</protein>
<reference evidence="9 10" key="1">
    <citation type="submission" date="2018-06" db="EMBL/GenBank/DDBJ databases">
        <title>Genomic Encyclopedia of Type Strains, Phase IV (KMG-IV): sequencing the most valuable type-strain genomes for metagenomic binning, comparative biology and taxonomic classification.</title>
        <authorList>
            <person name="Goeker M."/>
        </authorList>
    </citation>
    <scope>NUCLEOTIDE SEQUENCE [LARGE SCALE GENOMIC DNA]</scope>
    <source>
        <strain evidence="9 10">DSM 25532</strain>
    </source>
</reference>
<dbReference type="GO" id="GO:0003755">
    <property type="term" value="F:peptidyl-prolyl cis-trans isomerase activity"/>
    <property type="evidence" value="ECO:0007669"/>
    <property type="project" value="UniProtKB-UniRule"/>
</dbReference>
<dbReference type="PROSITE" id="PS50059">
    <property type="entry name" value="FKBP_PPIASE"/>
    <property type="match status" value="1"/>
</dbReference>
<dbReference type="SUPFAM" id="SSF54534">
    <property type="entry name" value="FKBP-like"/>
    <property type="match status" value="1"/>
</dbReference>
<keyword evidence="10" id="KW-1185">Reference proteome</keyword>
<keyword evidence="5 6" id="KW-0413">Isomerase</keyword>
<evidence type="ECO:0000256" key="6">
    <source>
        <dbReference type="PROSITE-ProRule" id="PRU00277"/>
    </source>
</evidence>
<evidence type="ECO:0000313" key="10">
    <source>
        <dbReference type="Proteomes" id="UP000253426"/>
    </source>
</evidence>
<dbReference type="FunFam" id="3.10.50.40:FF:000045">
    <property type="entry name" value="Peptidyl-prolyl cis-trans isomerase"/>
    <property type="match status" value="1"/>
</dbReference>
<dbReference type="OrthoDB" id="9814548at2"/>
<comment type="catalytic activity">
    <reaction evidence="1 6 7">
        <text>[protein]-peptidylproline (omega=180) = [protein]-peptidylproline (omega=0)</text>
        <dbReference type="Rhea" id="RHEA:16237"/>
        <dbReference type="Rhea" id="RHEA-COMP:10747"/>
        <dbReference type="Rhea" id="RHEA-COMP:10748"/>
        <dbReference type="ChEBI" id="CHEBI:83833"/>
        <dbReference type="ChEBI" id="CHEBI:83834"/>
        <dbReference type="EC" id="5.2.1.8"/>
    </reaction>
</comment>
<dbReference type="Proteomes" id="UP000253426">
    <property type="component" value="Unassembled WGS sequence"/>
</dbReference>
<gene>
    <name evidence="9" type="ORF">DES53_102673</name>
</gene>
<sequence>MSDIALAKGEKFLAENAKKEGVVTTASGLQYKVITPGTGKSPKATDTVLVHYRGELISGVEFDSSYARREPIEFPLNGVIRGWTEGVQLMQEGAKYQFFIPSKLAYGSRGAGRDIGPNEALIFEVELLKVY</sequence>
<dbReference type="RefSeq" id="WP_113957809.1">
    <property type="nucleotide sequence ID" value="NZ_QNRR01000002.1"/>
</dbReference>
<evidence type="ECO:0000256" key="5">
    <source>
        <dbReference type="ARBA" id="ARBA00023235"/>
    </source>
</evidence>
<dbReference type="EMBL" id="QNRR01000002">
    <property type="protein sequence ID" value="RBP46285.1"/>
    <property type="molecule type" value="Genomic_DNA"/>
</dbReference>
<dbReference type="EC" id="5.2.1.8" evidence="7"/>
<accession>A0A366HRI1</accession>
<dbReference type="AlphaFoldDB" id="A0A366HRI1"/>
<dbReference type="PANTHER" id="PTHR43811">
    <property type="entry name" value="FKBP-TYPE PEPTIDYL-PROLYL CIS-TRANS ISOMERASE FKPA"/>
    <property type="match status" value="1"/>
</dbReference>
<evidence type="ECO:0000313" key="9">
    <source>
        <dbReference type="EMBL" id="RBP46285.1"/>
    </source>
</evidence>
<dbReference type="Gene3D" id="6.10.250.2970">
    <property type="match status" value="1"/>
</dbReference>
<feature type="domain" description="PPIase FKBP-type" evidence="8">
    <location>
        <begin position="45"/>
        <end position="131"/>
    </location>
</feature>
<dbReference type="Gene3D" id="3.10.50.40">
    <property type="match status" value="1"/>
</dbReference>
<comment type="caution">
    <text evidence="9">The sequence shown here is derived from an EMBL/GenBank/DDBJ whole genome shotgun (WGS) entry which is preliminary data.</text>
</comment>
<evidence type="ECO:0000256" key="7">
    <source>
        <dbReference type="RuleBase" id="RU003915"/>
    </source>
</evidence>
<dbReference type="InterPro" id="IPR001179">
    <property type="entry name" value="PPIase_FKBP_dom"/>
</dbReference>
<evidence type="ECO:0000259" key="8">
    <source>
        <dbReference type="PROSITE" id="PS50059"/>
    </source>
</evidence>
<dbReference type="Pfam" id="PF01346">
    <property type="entry name" value="FKBP_N"/>
    <property type="match status" value="1"/>
</dbReference>